<name>A0A7J9D2N4_GOSGO</name>
<evidence type="ECO:0000313" key="2">
    <source>
        <dbReference type="Proteomes" id="UP000593579"/>
    </source>
</evidence>
<comment type="caution">
    <text evidence="1">The sequence shown here is derived from an EMBL/GenBank/DDBJ whole genome shotgun (WGS) entry which is preliminary data.</text>
</comment>
<reference evidence="1 2" key="1">
    <citation type="journal article" date="2019" name="Genome Biol. Evol.">
        <title>Insights into the evolution of the New World diploid cottons (Gossypium, subgenus Houzingenia) based on genome sequencing.</title>
        <authorList>
            <person name="Grover C.E."/>
            <person name="Arick M.A. 2nd"/>
            <person name="Thrash A."/>
            <person name="Conover J.L."/>
            <person name="Sanders W.S."/>
            <person name="Peterson D.G."/>
            <person name="Frelichowski J.E."/>
            <person name="Scheffler J.A."/>
            <person name="Scheffler B.E."/>
            <person name="Wendel J.F."/>
        </authorList>
    </citation>
    <scope>NUCLEOTIDE SEQUENCE [LARGE SCALE GENOMIC DNA]</scope>
    <source>
        <strain evidence="1">5</strain>
        <tissue evidence="1">Leaf</tissue>
    </source>
</reference>
<accession>A0A7J9D2N4</accession>
<sequence>MENRFLDKVKDNTVIQIWSEKIQQDRGDSLMEGTCQNCGISLTSV</sequence>
<keyword evidence="2" id="KW-1185">Reference proteome</keyword>
<dbReference type="Proteomes" id="UP000593579">
    <property type="component" value="Unassembled WGS sequence"/>
</dbReference>
<organism evidence="1 2">
    <name type="scientific">Gossypium gossypioides</name>
    <name type="common">Mexican cotton</name>
    <name type="synonym">Selera gossypioides</name>
    <dbReference type="NCBI Taxonomy" id="34282"/>
    <lineage>
        <taxon>Eukaryota</taxon>
        <taxon>Viridiplantae</taxon>
        <taxon>Streptophyta</taxon>
        <taxon>Embryophyta</taxon>
        <taxon>Tracheophyta</taxon>
        <taxon>Spermatophyta</taxon>
        <taxon>Magnoliopsida</taxon>
        <taxon>eudicotyledons</taxon>
        <taxon>Gunneridae</taxon>
        <taxon>Pentapetalae</taxon>
        <taxon>rosids</taxon>
        <taxon>malvids</taxon>
        <taxon>Malvales</taxon>
        <taxon>Malvaceae</taxon>
        <taxon>Malvoideae</taxon>
        <taxon>Gossypium</taxon>
    </lineage>
</organism>
<dbReference type="EMBL" id="JABEZY010265846">
    <property type="protein sequence ID" value="MBA0754921.1"/>
    <property type="molecule type" value="Genomic_DNA"/>
</dbReference>
<evidence type="ECO:0000313" key="1">
    <source>
        <dbReference type="EMBL" id="MBA0754921.1"/>
    </source>
</evidence>
<gene>
    <name evidence="1" type="ORF">Gogos_020440</name>
</gene>
<proteinExistence type="predicted"/>
<protein>
    <submittedName>
        <fullName evidence="1">Uncharacterized protein</fullName>
    </submittedName>
</protein>
<dbReference type="AlphaFoldDB" id="A0A7J9D2N4"/>